<reference evidence="2" key="3">
    <citation type="submission" date="2024-05" db="EMBL/GenBank/DDBJ databases">
        <title>Yangia mangrovi SAOS 153D genome.</title>
        <authorList>
            <person name="Verma A."/>
            <person name="Pal Y."/>
            <person name="Sundharam S."/>
            <person name="Bisht B."/>
            <person name="Srinivasan K."/>
        </authorList>
    </citation>
    <scope>NUCLEOTIDE SEQUENCE</scope>
    <source>
        <strain evidence="2">SAOS 153D</strain>
    </source>
</reference>
<organism evidence="3">
    <name type="scientific">Alloyangia mangrovi</name>
    <dbReference type="NCBI Taxonomy" id="1779329"/>
    <lineage>
        <taxon>Bacteria</taxon>
        <taxon>Pseudomonadati</taxon>
        <taxon>Pseudomonadota</taxon>
        <taxon>Alphaproteobacteria</taxon>
        <taxon>Rhodobacterales</taxon>
        <taxon>Roseobacteraceae</taxon>
        <taxon>Alloyangia</taxon>
    </lineage>
</organism>
<feature type="signal peptide" evidence="1">
    <location>
        <begin position="1"/>
        <end position="18"/>
    </location>
</feature>
<dbReference type="InterPro" id="IPR019225">
    <property type="entry name" value="DUF2155"/>
</dbReference>
<sequence>MKRALAGLLILAATAAGAQDATETGSGAVLRGLDKLTGRVTDLEVASGASVAFGRIEIALQECRYPEGNRAGDAFAFLTIREAGTPDPVFRGWMIASSPALNPMDNQRYDVWVLRCTTS</sequence>
<reference evidence="3" key="1">
    <citation type="submission" date="2017-09" db="EMBL/GenBank/DDBJ databases">
        <title>Yangia sp. SAOS 153D whole genome sequencing.</title>
        <authorList>
            <person name="Verma A."/>
            <person name="Krishnamurthi S."/>
        </authorList>
    </citation>
    <scope>NUCLEOTIDE SEQUENCE [LARGE SCALE GENOMIC DNA]</scope>
    <source>
        <strain evidence="3">SAOS 153D</strain>
    </source>
</reference>
<dbReference type="RefSeq" id="WP_095881273.1">
    <property type="nucleotide sequence ID" value="NZ_NTHN02000085.1"/>
</dbReference>
<gene>
    <name evidence="2" type="ORF">CLG85_025105</name>
    <name evidence="3" type="ORF">CLG85_05060</name>
</gene>
<evidence type="ECO:0000313" key="4">
    <source>
        <dbReference type="Proteomes" id="UP000217448"/>
    </source>
</evidence>
<evidence type="ECO:0000313" key="3">
    <source>
        <dbReference type="EMBL" id="PBD20234.1"/>
    </source>
</evidence>
<dbReference type="EMBL" id="NTHN01000064">
    <property type="protein sequence ID" value="PBD20234.1"/>
    <property type="molecule type" value="Genomic_DNA"/>
</dbReference>
<feature type="chain" id="PRO_5012923681" evidence="1">
    <location>
        <begin position="19"/>
        <end position="119"/>
    </location>
</feature>
<keyword evidence="1" id="KW-0732">Signal</keyword>
<proteinExistence type="predicted"/>
<evidence type="ECO:0000256" key="1">
    <source>
        <dbReference type="SAM" id="SignalP"/>
    </source>
</evidence>
<comment type="caution">
    <text evidence="3">The sequence shown here is derived from an EMBL/GenBank/DDBJ whole genome shotgun (WGS) entry which is preliminary data.</text>
</comment>
<dbReference type="AlphaFoldDB" id="A0A2A3K0E3"/>
<evidence type="ECO:0000313" key="2">
    <source>
        <dbReference type="EMBL" id="MCT4373393.1"/>
    </source>
</evidence>
<dbReference type="Pfam" id="PF09923">
    <property type="entry name" value="DUF2155"/>
    <property type="match status" value="1"/>
</dbReference>
<dbReference type="Proteomes" id="UP000217448">
    <property type="component" value="Unassembled WGS sequence"/>
</dbReference>
<protein>
    <submittedName>
        <fullName evidence="2">DUF2155 domain-containing protein</fullName>
    </submittedName>
</protein>
<keyword evidence="4" id="KW-1185">Reference proteome</keyword>
<name>A0A2A3K0E3_9RHOB</name>
<dbReference type="OrthoDB" id="9810376at2"/>
<dbReference type="EMBL" id="NTHN02000085">
    <property type="protein sequence ID" value="MCT4373393.1"/>
    <property type="molecule type" value="Genomic_DNA"/>
</dbReference>
<reference evidence="4" key="2">
    <citation type="submission" date="2023-07" db="EMBL/GenBank/DDBJ databases">
        <title>Yangia mangrovi SAOS 153D genome.</title>
        <authorList>
            <person name="Verma A."/>
            <person name="Pal Y."/>
            <person name="Sundharam S."/>
            <person name="Bisht B."/>
            <person name="Srinivasan K."/>
        </authorList>
    </citation>
    <scope>NUCLEOTIDE SEQUENCE [LARGE SCALE GENOMIC DNA]</scope>
    <source>
        <strain evidence="4">SAOS 153D</strain>
    </source>
</reference>
<accession>A0A2A3K0E3</accession>